<dbReference type="InterPro" id="IPR034660">
    <property type="entry name" value="DinB/YfiT-like"/>
</dbReference>
<dbReference type="NCBIfam" id="NF009807">
    <property type="entry name" value="PRK13291.1"/>
    <property type="match status" value="1"/>
</dbReference>
<accession>A0ABW5BAA3</accession>
<dbReference type="Pfam" id="PF12867">
    <property type="entry name" value="DinB_2"/>
    <property type="match status" value="1"/>
</dbReference>
<dbReference type="SUPFAM" id="SSF109854">
    <property type="entry name" value="DinB/YfiT-like putative metalloenzymes"/>
    <property type="match status" value="1"/>
</dbReference>
<evidence type="ECO:0000259" key="1">
    <source>
        <dbReference type="Pfam" id="PF12867"/>
    </source>
</evidence>
<sequence length="176" mass="20901">MSTALQYPIGKFKASEKIDTIHLRHFIQDIEDFPKLLKQEVEQLTEIELDTPYRPGGWTIRQVVHHCADSHMNSFIRFKLALTEENPHIKPYLEHLWAESVDYLEMPVSFSLSILEGLHARWVFLLKSLTEKDLKRTFYHPEKQEEIPLDKTIALYSWHCRHHLAHVQSIRKKVTY</sequence>
<name>A0ABW5BAA3_9BACT</name>
<dbReference type="GO" id="GO:0016740">
    <property type="term" value="F:transferase activity"/>
    <property type="evidence" value="ECO:0007669"/>
    <property type="project" value="UniProtKB-KW"/>
</dbReference>
<feature type="domain" description="DinB-like" evidence="1">
    <location>
        <begin position="34"/>
        <end position="166"/>
    </location>
</feature>
<evidence type="ECO:0000313" key="3">
    <source>
        <dbReference type="Proteomes" id="UP001597414"/>
    </source>
</evidence>
<proteinExistence type="predicted"/>
<keyword evidence="3" id="KW-1185">Reference proteome</keyword>
<dbReference type="Proteomes" id="UP001597414">
    <property type="component" value="Unassembled WGS sequence"/>
</dbReference>
<organism evidence="2 3">
    <name type="scientific">Shivajiella indica</name>
    <dbReference type="NCBI Taxonomy" id="872115"/>
    <lineage>
        <taxon>Bacteria</taxon>
        <taxon>Pseudomonadati</taxon>
        <taxon>Bacteroidota</taxon>
        <taxon>Cytophagia</taxon>
        <taxon>Cytophagales</taxon>
        <taxon>Cyclobacteriaceae</taxon>
        <taxon>Shivajiella</taxon>
    </lineage>
</organism>
<dbReference type="InterPro" id="IPR024775">
    <property type="entry name" value="DinB-like"/>
</dbReference>
<dbReference type="Gene3D" id="1.20.120.450">
    <property type="entry name" value="dinb family like domain"/>
    <property type="match status" value="1"/>
</dbReference>
<dbReference type="RefSeq" id="WP_380804901.1">
    <property type="nucleotide sequence ID" value="NZ_JBHUIV010000020.1"/>
</dbReference>
<protein>
    <submittedName>
        <fullName evidence="2">YfiT family bacillithiol transferase</fullName>
    </submittedName>
</protein>
<reference evidence="3" key="1">
    <citation type="journal article" date="2019" name="Int. J. Syst. Evol. Microbiol.">
        <title>The Global Catalogue of Microorganisms (GCM) 10K type strain sequencing project: providing services to taxonomists for standard genome sequencing and annotation.</title>
        <authorList>
            <consortium name="The Broad Institute Genomics Platform"/>
            <consortium name="The Broad Institute Genome Sequencing Center for Infectious Disease"/>
            <person name="Wu L."/>
            <person name="Ma J."/>
        </authorList>
    </citation>
    <scope>NUCLEOTIDE SEQUENCE [LARGE SCALE GENOMIC DNA]</scope>
    <source>
        <strain evidence="3">KCTC 19812</strain>
    </source>
</reference>
<evidence type="ECO:0000313" key="2">
    <source>
        <dbReference type="EMBL" id="MFD2203068.1"/>
    </source>
</evidence>
<dbReference type="EMBL" id="JBHUIV010000020">
    <property type="protein sequence ID" value="MFD2203068.1"/>
    <property type="molecule type" value="Genomic_DNA"/>
</dbReference>
<gene>
    <name evidence="2" type="ORF">ACFSKV_15940</name>
</gene>
<keyword evidence="2" id="KW-0808">Transferase</keyword>
<comment type="caution">
    <text evidence="2">The sequence shown here is derived from an EMBL/GenBank/DDBJ whole genome shotgun (WGS) entry which is preliminary data.</text>
</comment>